<accession>A0ABR4F246</accession>
<dbReference type="SUPFAM" id="SSF47113">
    <property type="entry name" value="Histone-fold"/>
    <property type="match status" value="1"/>
</dbReference>
<dbReference type="Gene3D" id="1.10.20.10">
    <property type="entry name" value="Histone, subunit A"/>
    <property type="match status" value="1"/>
</dbReference>
<keyword evidence="3" id="KW-0238">DNA-binding</keyword>
<evidence type="ECO:0000256" key="1">
    <source>
        <dbReference type="ARBA" id="ARBA00006612"/>
    </source>
</evidence>
<evidence type="ECO:0000256" key="2">
    <source>
        <dbReference type="ARBA" id="ARBA00022763"/>
    </source>
</evidence>
<keyword evidence="6" id="KW-1185">Reference proteome</keyword>
<protein>
    <recommendedName>
        <fullName evidence="7">Apoptosis-inducing TAF9-like domain 1 family protein</fullName>
    </recommendedName>
</protein>
<dbReference type="Proteomes" id="UP001600888">
    <property type="component" value="Unassembled WGS sequence"/>
</dbReference>
<proteinExistence type="inferred from homology"/>
<dbReference type="Pfam" id="PF15630">
    <property type="entry name" value="CENP-S"/>
    <property type="match status" value="2"/>
</dbReference>
<keyword evidence="4" id="KW-0234">DNA repair</keyword>
<evidence type="ECO:0000313" key="6">
    <source>
        <dbReference type="Proteomes" id="UP001600888"/>
    </source>
</evidence>
<dbReference type="PANTHER" id="PTHR22980:SF0">
    <property type="entry name" value="CENTROMERE PROTEIN S"/>
    <property type="match status" value="1"/>
</dbReference>
<evidence type="ECO:0000313" key="5">
    <source>
        <dbReference type="EMBL" id="KAL2288769.1"/>
    </source>
</evidence>
<comment type="similarity">
    <text evidence="1">Belongs to the TAF9 family. CENP-S/MHF1 subfamily.</text>
</comment>
<dbReference type="CDD" id="cd22919">
    <property type="entry name" value="HFD_CENP-S"/>
    <property type="match status" value="1"/>
</dbReference>
<dbReference type="InterPro" id="IPR009072">
    <property type="entry name" value="Histone-fold"/>
</dbReference>
<evidence type="ECO:0008006" key="7">
    <source>
        <dbReference type="Google" id="ProtNLM"/>
    </source>
</evidence>
<dbReference type="PANTHER" id="PTHR22980">
    <property type="entry name" value="CORTISTATIN"/>
    <property type="match status" value="1"/>
</dbReference>
<keyword evidence="2" id="KW-0227">DNA damage</keyword>
<organism evidence="5 6">
    <name type="scientific">Diaporthe vaccinii</name>
    <dbReference type="NCBI Taxonomy" id="105482"/>
    <lineage>
        <taxon>Eukaryota</taxon>
        <taxon>Fungi</taxon>
        <taxon>Dikarya</taxon>
        <taxon>Ascomycota</taxon>
        <taxon>Pezizomycotina</taxon>
        <taxon>Sordariomycetes</taxon>
        <taxon>Sordariomycetidae</taxon>
        <taxon>Diaporthales</taxon>
        <taxon>Diaporthaceae</taxon>
        <taxon>Diaporthe</taxon>
        <taxon>Diaporthe eres species complex</taxon>
    </lineage>
</organism>
<dbReference type="EMBL" id="JBAWTH010000015">
    <property type="protein sequence ID" value="KAL2288769.1"/>
    <property type="molecule type" value="Genomic_DNA"/>
</dbReference>
<evidence type="ECO:0000256" key="3">
    <source>
        <dbReference type="ARBA" id="ARBA00023125"/>
    </source>
</evidence>
<reference evidence="5 6" key="1">
    <citation type="submission" date="2024-03" db="EMBL/GenBank/DDBJ databases">
        <title>A high-quality draft genome sequence of Diaporthe vaccinii, a causative agent of upright dieback and viscid rot disease in cranberry plants.</title>
        <authorList>
            <person name="Sarrasin M."/>
            <person name="Lang B.F."/>
            <person name="Burger G."/>
        </authorList>
    </citation>
    <scope>NUCLEOTIDE SEQUENCE [LARGE SCALE GENOMIC DNA]</scope>
    <source>
        <strain evidence="5 6">IS7</strain>
    </source>
</reference>
<sequence>MADESEEDVRERLKAALWFAVGKMVDEQSLRRNRNATPQFIGALTEMVWTQIGEHSRVVIILWQPHPDNGAENVAIDLESFSRHANRTSITTDDVLLLARRNADLNGIIKDFVDEQKAAKVSKGKGKAKR</sequence>
<evidence type="ECO:0000256" key="4">
    <source>
        <dbReference type="ARBA" id="ARBA00023204"/>
    </source>
</evidence>
<gene>
    <name evidence="5" type="ORF">FJTKL_03435</name>
</gene>
<dbReference type="InterPro" id="IPR029003">
    <property type="entry name" value="CENP-S/Mhf1"/>
</dbReference>
<name>A0ABR4F246_9PEZI</name>
<comment type="caution">
    <text evidence="5">The sequence shown here is derived from an EMBL/GenBank/DDBJ whole genome shotgun (WGS) entry which is preliminary data.</text>
</comment>